<evidence type="ECO:0000313" key="2">
    <source>
        <dbReference type="EMBL" id="CAA9505052.1"/>
    </source>
</evidence>
<dbReference type="PANTHER" id="PTHR40106:SF1">
    <property type="entry name" value="INNER MEMBRANE PROTEIN RCLC"/>
    <property type="match status" value="1"/>
</dbReference>
<dbReference type="EMBL" id="CADCVX010000260">
    <property type="protein sequence ID" value="CAA9505052.1"/>
    <property type="molecule type" value="Genomic_DNA"/>
</dbReference>
<accession>A0A6J4STW6</accession>
<evidence type="ECO:0000256" key="1">
    <source>
        <dbReference type="SAM" id="Phobius"/>
    </source>
</evidence>
<gene>
    <name evidence="2" type="ORF">AVDCRST_MAG91-1270</name>
</gene>
<dbReference type="PANTHER" id="PTHR40106">
    <property type="entry name" value="INNER MEMBRANE PROTEIN RCLC"/>
    <property type="match status" value="1"/>
</dbReference>
<dbReference type="GO" id="GO:0005886">
    <property type="term" value="C:plasma membrane"/>
    <property type="evidence" value="ECO:0007669"/>
    <property type="project" value="TreeGrafter"/>
</dbReference>
<protein>
    <recommendedName>
        <fullName evidence="3">DUF417 family protein</fullName>
    </recommendedName>
</protein>
<feature type="transmembrane region" description="Helical" evidence="1">
    <location>
        <begin position="71"/>
        <end position="90"/>
    </location>
</feature>
<dbReference type="InterPro" id="IPR007339">
    <property type="entry name" value="RclC-like"/>
</dbReference>
<keyword evidence="1" id="KW-0472">Membrane</keyword>
<name>A0A6J4STW6_9SPHN</name>
<organism evidence="2">
    <name type="scientific">uncultured Sphingomonadaceae bacterium</name>
    <dbReference type="NCBI Taxonomy" id="169976"/>
    <lineage>
        <taxon>Bacteria</taxon>
        <taxon>Pseudomonadati</taxon>
        <taxon>Pseudomonadota</taxon>
        <taxon>Alphaproteobacteria</taxon>
        <taxon>Sphingomonadales</taxon>
        <taxon>Sphingomonadaceae</taxon>
        <taxon>environmental samples</taxon>
    </lineage>
</organism>
<feature type="transmembrane region" description="Helical" evidence="1">
    <location>
        <begin position="97"/>
        <end position="119"/>
    </location>
</feature>
<feature type="transmembrane region" description="Helical" evidence="1">
    <location>
        <begin position="139"/>
        <end position="158"/>
    </location>
</feature>
<evidence type="ECO:0008006" key="3">
    <source>
        <dbReference type="Google" id="ProtNLM"/>
    </source>
</evidence>
<proteinExistence type="predicted"/>
<keyword evidence="1" id="KW-1133">Transmembrane helix</keyword>
<dbReference type="Pfam" id="PF04224">
    <property type="entry name" value="DUF417"/>
    <property type="match status" value="1"/>
</dbReference>
<keyword evidence="1" id="KW-0812">Transmembrane</keyword>
<dbReference type="GO" id="GO:1901530">
    <property type="term" value="P:response to hypochlorite"/>
    <property type="evidence" value="ECO:0007669"/>
    <property type="project" value="TreeGrafter"/>
</dbReference>
<reference evidence="2" key="1">
    <citation type="submission" date="2020-02" db="EMBL/GenBank/DDBJ databases">
        <authorList>
            <person name="Meier V. D."/>
        </authorList>
    </citation>
    <scope>NUCLEOTIDE SEQUENCE</scope>
    <source>
        <strain evidence="2">AVDCRST_MAG91</strain>
    </source>
</reference>
<feature type="transmembrane region" description="Helical" evidence="1">
    <location>
        <begin position="26"/>
        <end position="44"/>
    </location>
</feature>
<sequence>MAERTSSRFRPAARTVVPTRSSAMHIVRYSLVLIFLAFGYVKFFPFEAKGIAAFINAHPLLSWLTRAFGEAGASAFLGVIEIATGLLLALGRWSPRLSALGGVMGMFTFFTTVSLFFFLPDVFEASAGGFPAISGTGGFLLKDAVLFAACLACVVDSLDSVKQAPATLSA</sequence>
<dbReference type="AlphaFoldDB" id="A0A6J4STW6"/>